<dbReference type="InterPro" id="IPR001134">
    <property type="entry name" value="Netrin_domain"/>
</dbReference>
<name>A0A7R8WDZ5_9CRUS</name>
<evidence type="ECO:0000256" key="5">
    <source>
        <dbReference type="ARBA" id="ARBA00023157"/>
    </source>
</evidence>
<dbReference type="PANTHER" id="PTHR28593">
    <property type="entry name" value="METEORIN-LIKE PROTEIN"/>
    <property type="match status" value="1"/>
</dbReference>
<dbReference type="EMBL" id="OB662344">
    <property type="protein sequence ID" value="CAD7229890.1"/>
    <property type="molecule type" value="Genomic_DNA"/>
</dbReference>
<proteinExistence type="inferred from homology"/>
<dbReference type="PANTHER" id="PTHR28593:SF3">
    <property type="entry name" value="METEORIN-LIKE PROTEIN"/>
    <property type="match status" value="1"/>
</dbReference>
<dbReference type="Gene3D" id="2.40.50.120">
    <property type="match status" value="1"/>
</dbReference>
<evidence type="ECO:0000313" key="6">
    <source>
        <dbReference type="EMBL" id="CAD7229890.1"/>
    </source>
</evidence>
<comment type="similarity">
    <text evidence="2">Belongs to the meteorin family.</text>
</comment>
<dbReference type="AlphaFoldDB" id="A0A7R8WDZ5"/>
<dbReference type="OrthoDB" id="6092325at2759"/>
<comment type="subcellular location">
    <subcellularLocation>
        <location evidence="1">Secreted</location>
    </subcellularLocation>
</comment>
<dbReference type="GO" id="GO:0005179">
    <property type="term" value="F:hormone activity"/>
    <property type="evidence" value="ECO:0007669"/>
    <property type="project" value="TreeGrafter"/>
</dbReference>
<dbReference type="SUPFAM" id="SSF50242">
    <property type="entry name" value="TIMP-like"/>
    <property type="match status" value="1"/>
</dbReference>
<protein>
    <submittedName>
        <fullName evidence="6">Uncharacterized protein</fullName>
    </submittedName>
</protein>
<evidence type="ECO:0000256" key="4">
    <source>
        <dbReference type="ARBA" id="ARBA00022729"/>
    </source>
</evidence>
<evidence type="ECO:0000256" key="2">
    <source>
        <dbReference type="ARBA" id="ARBA00005669"/>
    </source>
</evidence>
<dbReference type="InterPro" id="IPR008993">
    <property type="entry name" value="TIMP-like_OB-fold"/>
</dbReference>
<gene>
    <name evidence="6" type="ORF">CTOB1V02_LOCUS7755</name>
</gene>
<organism evidence="6">
    <name type="scientific">Cyprideis torosa</name>
    <dbReference type="NCBI Taxonomy" id="163714"/>
    <lineage>
        <taxon>Eukaryota</taxon>
        <taxon>Metazoa</taxon>
        <taxon>Ecdysozoa</taxon>
        <taxon>Arthropoda</taxon>
        <taxon>Crustacea</taxon>
        <taxon>Oligostraca</taxon>
        <taxon>Ostracoda</taxon>
        <taxon>Podocopa</taxon>
        <taxon>Podocopida</taxon>
        <taxon>Cytherocopina</taxon>
        <taxon>Cytheroidea</taxon>
        <taxon>Cytherideidae</taxon>
        <taxon>Cyprideis</taxon>
    </lineage>
</organism>
<dbReference type="InterPro" id="IPR051998">
    <property type="entry name" value="Meteorin-like"/>
</dbReference>
<keyword evidence="3" id="KW-0964">Secreted</keyword>
<evidence type="ECO:0000256" key="3">
    <source>
        <dbReference type="ARBA" id="ARBA00022525"/>
    </source>
</evidence>
<dbReference type="PROSITE" id="PS50189">
    <property type="entry name" value="NTR"/>
    <property type="match status" value="1"/>
</dbReference>
<evidence type="ECO:0000256" key="1">
    <source>
        <dbReference type="ARBA" id="ARBA00004613"/>
    </source>
</evidence>
<dbReference type="GO" id="GO:0005615">
    <property type="term" value="C:extracellular space"/>
    <property type="evidence" value="ECO:0007669"/>
    <property type="project" value="TreeGrafter"/>
</dbReference>
<keyword evidence="4" id="KW-0732">Signal</keyword>
<sequence length="349" mass="39038">MSHFDFRAIKVKNKPNGWWLTAVLRFRQIPIAVWQNLFVLSLLLFTNMCRCEDPSENRLDEVILDGEDSCDWKGSGFDSPSGRSVRPVYLRCSQGKVQWTHPRDALRIQLRSGHRNKEFQGCIKVVSPFRGARIYVEGHRSLRPLASPQDPEPSSLPRCFMSRGGQAVLYLEADVGPSSPPSNGSQRQVVFHYDLETVQDPVAFGSGNEECRPCDSNELVQAFCNSEFVARGRIVSVTKDENMQRNNIQVIANHIFRQTGAAIFSDNVQPSPPPPSTQIPSSVGRQTATLHFPGSCSVRPTLPHEDEYVFMGRMKLGDPFIKCSATLSEWIRVMRKADDEGTAICALAA</sequence>
<keyword evidence="5" id="KW-1015">Disulfide bond</keyword>
<reference evidence="6" key="1">
    <citation type="submission" date="2020-11" db="EMBL/GenBank/DDBJ databases">
        <authorList>
            <person name="Tran Van P."/>
        </authorList>
    </citation>
    <scope>NUCLEOTIDE SEQUENCE</scope>
</reference>
<accession>A0A7R8WDZ5</accession>